<dbReference type="RefSeq" id="XP_003886327.1">
    <property type="nucleotide sequence ID" value="XM_003886278.1"/>
</dbReference>
<protein>
    <recommendedName>
        <fullName evidence="4">WD domain, G-beta repeat-containing protein</fullName>
    </recommendedName>
</protein>
<feature type="compositionally biased region" description="Basic and acidic residues" evidence="1">
    <location>
        <begin position="68"/>
        <end position="95"/>
    </location>
</feature>
<dbReference type="GeneID" id="13445525"/>
<dbReference type="EMBL" id="FR823393">
    <property type="protein sequence ID" value="CBZ56302.1"/>
    <property type="molecule type" value="Genomic_DNA"/>
</dbReference>
<evidence type="ECO:0000313" key="2">
    <source>
        <dbReference type="EMBL" id="CBZ56302.1"/>
    </source>
</evidence>
<evidence type="ECO:0000313" key="3">
    <source>
        <dbReference type="Proteomes" id="UP000007494"/>
    </source>
</evidence>
<proteinExistence type="predicted"/>
<dbReference type="InterPro" id="IPR015943">
    <property type="entry name" value="WD40/YVTN_repeat-like_dom_sf"/>
</dbReference>
<sequence>MALSVSNAAPSGTPDAASRETPSMGSPPADALAHNVDSAETHTIHPPEKDPHTEAAVATHVAVPVAEPEARRGGARDPPEEKPLGERSASEDGKADCFSTGVVQDRTTWQADSPPIHLYSGIDCSLLASYSCYNHLDEVAHAYSLLFHPTKPRLFAGGISGVRIFDLERPGRQVKDILFATRRAKQGQKGIISCMDFKQVGPGANQLFACGSYSPSVCVYTEEGGGRRSGVPYTTPTHCLLDKATSWGGVTQVKFVGEHLLVAGHRQDGTMRCWDLRRPSSPLSRLARETTQSSQKFAFDTCSFTDEDEGEITALVTDGSTISLRRPPAVLRSRQPLQMCRTMKPKNFVVKTHH</sequence>
<dbReference type="OrthoDB" id="239865at2759"/>
<dbReference type="PANTHER" id="PTHR13211">
    <property type="entry name" value="TELOMERASE CAJAL BODY PROTEIN 1"/>
    <property type="match status" value="1"/>
</dbReference>
<dbReference type="eggNOG" id="KOG2919">
    <property type="taxonomic scope" value="Eukaryota"/>
</dbReference>
<dbReference type="Gene3D" id="2.130.10.10">
    <property type="entry name" value="YVTN repeat-like/Quinoprotein amine dehydrogenase"/>
    <property type="match status" value="1"/>
</dbReference>
<evidence type="ECO:0008006" key="4">
    <source>
        <dbReference type="Google" id="ProtNLM"/>
    </source>
</evidence>
<dbReference type="Proteomes" id="UP000007494">
    <property type="component" value="Chromosome XII"/>
</dbReference>
<feature type="compositionally biased region" description="Low complexity" evidence="1">
    <location>
        <begin position="54"/>
        <end position="67"/>
    </location>
</feature>
<keyword evidence="3" id="KW-1185">Reference proteome</keyword>
<dbReference type="PANTHER" id="PTHR13211:SF0">
    <property type="entry name" value="TELOMERASE CAJAL BODY PROTEIN 1"/>
    <property type="match status" value="1"/>
</dbReference>
<dbReference type="InterPro" id="IPR051150">
    <property type="entry name" value="SWT21/TCAB1_mRNA_Telomere"/>
</dbReference>
<feature type="compositionally biased region" description="Basic and acidic residues" evidence="1">
    <location>
        <begin position="37"/>
        <end position="53"/>
    </location>
</feature>
<organism evidence="2 3">
    <name type="scientific">Neospora caninum (strain Liverpool)</name>
    <dbReference type="NCBI Taxonomy" id="572307"/>
    <lineage>
        <taxon>Eukaryota</taxon>
        <taxon>Sar</taxon>
        <taxon>Alveolata</taxon>
        <taxon>Apicomplexa</taxon>
        <taxon>Conoidasida</taxon>
        <taxon>Coccidia</taxon>
        <taxon>Eucoccidiorida</taxon>
        <taxon>Eimeriorina</taxon>
        <taxon>Sarcocystidae</taxon>
        <taxon>Neospora</taxon>
    </lineage>
</organism>
<dbReference type="InterPro" id="IPR036322">
    <property type="entry name" value="WD40_repeat_dom_sf"/>
</dbReference>
<dbReference type="AlphaFoldDB" id="F0VRF4"/>
<feature type="region of interest" description="Disordered" evidence="1">
    <location>
        <begin position="1"/>
        <end position="96"/>
    </location>
</feature>
<gene>
    <name evidence="2" type="ORF">NCLIV_067270</name>
</gene>
<feature type="compositionally biased region" description="Polar residues" evidence="1">
    <location>
        <begin position="1"/>
        <end position="10"/>
    </location>
</feature>
<name>F0VRF4_NEOCL</name>
<dbReference type="InParanoid" id="F0VRF4"/>
<reference evidence="3" key="1">
    <citation type="journal article" date="2012" name="PLoS Pathog.">
        <title>Comparative genomics of the apicomplexan parasites Toxoplasma gondii and Neospora caninum: Coccidia differing in host range and transmission strategy.</title>
        <authorList>
            <person name="Reid A.J."/>
            <person name="Vermont S.J."/>
            <person name="Cotton J.A."/>
            <person name="Harris D."/>
            <person name="Hill-Cawthorne G.A."/>
            <person name="Konen-Waisman S."/>
            <person name="Latham S.M."/>
            <person name="Mourier T."/>
            <person name="Norton R."/>
            <person name="Quail M.A."/>
            <person name="Sanders M."/>
            <person name="Shanmugam D."/>
            <person name="Sohal A."/>
            <person name="Wasmuth J.D."/>
            <person name="Brunk B."/>
            <person name="Grigg M.E."/>
            <person name="Howard J.C."/>
            <person name="Parkinson J."/>
            <person name="Roos D.S."/>
            <person name="Trees A.J."/>
            <person name="Berriman M."/>
            <person name="Pain A."/>
            <person name="Wastling J.M."/>
        </authorList>
    </citation>
    <scope>NUCLEOTIDE SEQUENCE [LARGE SCALE GENOMIC DNA]</scope>
    <source>
        <strain evidence="3">Liverpool</strain>
    </source>
</reference>
<dbReference type="SUPFAM" id="SSF50978">
    <property type="entry name" value="WD40 repeat-like"/>
    <property type="match status" value="1"/>
</dbReference>
<dbReference type="VEuPathDB" id="ToxoDB:NCLIV_067270"/>
<accession>F0VRF4</accession>
<evidence type="ECO:0000256" key="1">
    <source>
        <dbReference type="SAM" id="MobiDB-lite"/>
    </source>
</evidence>